<proteinExistence type="inferred from homology"/>
<evidence type="ECO:0000256" key="3">
    <source>
        <dbReference type="ARBA" id="ARBA00022750"/>
    </source>
</evidence>
<feature type="region of interest" description="Disordered" evidence="5">
    <location>
        <begin position="317"/>
        <end position="360"/>
    </location>
</feature>
<keyword evidence="2" id="KW-0645">Protease</keyword>
<feature type="region of interest" description="Disordered" evidence="5">
    <location>
        <begin position="1"/>
        <end position="58"/>
    </location>
</feature>
<reference evidence="6 7" key="1">
    <citation type="submission" date="2021-06" db="EMBL/GenBank/DDBJ databases">
        <authorList>
            <person name="Kallberg Y."/>
            <person name="Tangrot J."/>
            <person name="Rosling A."/>
        </authorList>
    </citation>
    <scope>NUCLEOTIDE SEQUENCE [LARGE SCALE GENOMIC DNA]</scope>
    <source>
        <strain evidence="6 7">120-4 pot B 10/14</strain>
    </source>
</reference>
<protein>
    <submittedName>
        <fullName evidence="6">17916_t:CDS:1</fullName>
    </submittedName>
</protein>
<accession>A0ABN7UCS9</accession>
<evidence type="ECO:0000256" key="5">
    <source>
        <dbReference type="SAM" id="MobiDB-lite"/>
    </source>
</evidence>
<name>A0ABN7UCS9_GIGMA</name>
<evidence type="ECO:0000256" key="1">
    <source>
        <dbReference type="ARBA" id="ARBA00009136"/>
    </source>
</evidence>
<sequence length="360" mass="40303">MKKSESNAEERLRTNPPVESAPVMPLVNEPPPQIVQQAPEVPHVRPRRRRDPSTVDKLDPYNVAQDILTMKASATIGQLLQYPNQRRNLAQVLKRPLVVELDPDMETNIVQPTNSEHTTAAHCYVRIRNNPVVAVLDSGAAMSLMSRRMMEKLNLKIDEPSTTVVVTANGTREHALGKVNNLKLAIRDIMIPTTFQIIESTDNLLLLDMDWFVKARARLHFAEKRLYLTYGGKTSEFEYEDEILDEAEGYFTEGPPEDELYKNPWKNHRGPAANLANMEVLPVSEPDPEDEPVEVKLDKNIDAAPLSLKKKEKINTGTAVPIKQAPNADALSRLPETFEEPPGPSPEQSPEIASQSMAID</sequence>
<dbReference type="Gene3D" id="2.40.70.10">
    <property type="entry name" value="Acid Proteases"/>
    <property type="match status" value="1"/>
</dbReference>
<dbReference type="SUPFAM" id="SSF50630">
    <property type="entry name" value="Acid proteases"/>
    <property type="match status" value="1"/>
</dbReference>
<gene>
    <name evidence="6" type="ORF">GMARGA_LOCUS4936</name>
</gene>
<comment type="caution">
    <text evidence="6">The sequence shown here is derived from an EMBL/GenBank/DDBJ whole genome shotgun (WGS) entry which is preliminary data.</text>
</comment>
<feature type="compositionally biased region" description="Basic and acidic residues" evidence="5">
    <location>
        <begin position="1"/>
        <end position="13"/>
    </location>
</feature>
<dbReference type="Proteomes" id="UP000789901">
    <property type="component" value="Unassembled WGS sequence"/>
</dbReference>
<evidence type="ECO:0000256" key="4">
    <source>
        <dbReference type="ARBA" id="ARBA00022801"/>
    </source>
</evidence>
<dbReference type="CDD" id="cd00303">
    <property type="entry name" value="retropepsin_like"/>
    <property type="match status" value="1"/>
</dbReference>
<keyword evidence="4" id="KW-0378">Hydrolase</keyword>
<keyword evidence="3" id="KW-0064">Aspartyl protease</keyword>
<organism evidence="6 7">
    <name type="scientific">Gigaspora margarita</name>
    <dbReference type="NCBI Taxonomy" id="4874"/>
    <lineage>
        <taxon>Eukaryota</taxon>
        <taxon>Fungi</taxon>
        <taxon>Fungi incertae sedis</taxon>
        <taxon>Mucoromycota</taxon>
        <taxon>Glomeromycotina</taxon>
        <taxon>Glomeromycetes</taxon>
        <taxon>Diversisporales</taxon>
        <taxon>Gigasporaceae</taxon>
        <taxon>Gigaspora</taxon>
    </lineage>
</organism>
<comment type="similarity">
    <text evidence="1">Belongs to the DDI1 family.</text>
</comment>
<dbReference type="PANTHER" id="PTHR12917">
    <property type="entry name" value="ASPARTYL PROTEASE DDI-RELATED"/>
    <property type="match status" value="1"/>
</dbReference>
<dbReference type="Pfam" id="PF13975">
    <property type="entry name" value="gag-asp_proteas"/>
    <property type="match status" value="1"/>
</dbReference>
<dbReference type="EMBL" id="CAJVQB010002020">
    <property type="protein sequence ID" value="CAG8559270.1"/>
    <property type="molecule type" value="Genomic_DNA"/>
</dbReference>
<evidence type="ECO:0000256" key="2">
    <source>
        <dbReference type="ARBA" id="ARBA00022670"/>
    </source>
</evidence>
<dbReference type="PANTHER" id="PTHR12917:SF1">
    <property type="entry name" value="AT13091P"/>
    <property type="match status" value="1"/>
</dbReference>
<evidence type="ECO:0000313" key="6">
    <source>
        <dbReference type="EMBL" id="CAG8559270.1"/>
    </source>
</evidence>
<keyword evidence="7" id="KW-1185">Reference proteome</keyword>
<evidence type="ECO:0000313" key="7">
    <source>
        <dbReference type="Proteomes" id="UP000789901"/>
    </source>
</evidence>
<dbReference type="InterPro" id="IPR021109">
    <property type="entry name" value="Peptidase_aspartic_dom_sf"/>
</dbReference>